<proteinExistence type="predicted"/>
<dbReference type="Proteomes" id="UP000435910">
    <property type="component" value="Unassembled WGS sequence"/>
</dbReference>
<dbReference type="AlphaFoldDB" id="A0A5Q3BQM4"/>
<reference evidence="1 2" key="1">
    <citation type="submission" date="2019-06" db="EMBL/GenBank/DDBJ databases">
        <title>Genome sequence analysis of &gt;100 Bacillus licheniformis strains suggests intrinsic resistance to this species.</title>
        <authorList>
            <person name="Wels M."/>
            <person name="Siezen R.J."/>
            <person name="Johansen E."/>
            <person name="Stuer-Lauridsen B."/>
            <person name="Bjerre K."/>
            <person name="Nielsen B.K.K."/>
        </authorList>
    </citation>
    <scope>NUCLEOTIDE SEQUENCE [LARGE SCALE GENOMIC DNA]</scope>
    <source>
        <strain evidence="1 2">BAC-16736</strain>
    </source>
</reference>
<protein>
    <submittedName>
        <fullName evidence="1">Uncharacterized protein</fullName>
    </submittedName>
</protein>
<dbReference type="EMBL" id="NILC01000026">
    <property type="protein sequence ID" value="TWL25308.1"/>
    <property type="molecule type" value="Genomic_DNA"/>
</dbReference>
<comment type="caution">
    <text evidence="1">The sequence shown here is derived from an EMBL/GenBank/DDBJ whole genome shotgun (WGS) entry which is preliminary data.</text>
</comment>
<dbReference type="RefSeq" id="WP_009328311.1">
    <property type="nucleotide sequence ID" value="NZ_BOQW01000004.1"/>
</dbReference>
<evidence type="ECO:0000313" key="2">
    <source>
        <dbReference type="Proteomes" id="UP000435910"/>
    </source>
</evidence>
<accession>A0A5Q3BQM4</accession>
<sequence>MRILQKCFYEEAVYVYSDEFEANKHFIETLEPKGWEIGACWVGTEAGRLKQFYRYKKKTK</sequence>
<evidence type="ECO:0000313" key="1">
    <source>
        <dbReference type="EMBL" id="TWL25308.1"/>
    </source>
</evidence>
<organism evidence="1 2">
    <name type="scientific">Bacillus licheniformis</name>
    <dbReference type="NCBI Taxonomy" id="1402"/>
    <lineage>
        <taxon>Bacteria</taxon>
        <taxon>Bacillati</taxon>
        <taxon>Bacillota</taxon>
        <taxon>Bacilli</taxon>
        <taxon>Bacillales</taxon>
        <taxon>Bacillaceae</taxon>
        <taxon>Bacillus</taxon>
    </lineage>
</organism>
<name>A0A5Q3BQM4_BACLI</name>
<gene>
    <name evidence="1" type="ORF">CHCC16736_4191</name>
</gene>